<dbReference type="RefSeq" id="WP_091626346.1">
    <property type="nucleotide sequence ID" value="NZ_FOEF01000021.1"/>
</dbReference>
<dbReference type="InterPro" id="IPR051907">
    <property type="entry name" value="DoxX-like_oxidoreductase"/>
</dbReference>
<dbReference type="PANTHER" id="PTHR33452">
    <property type="entry name" value="OXIDOREDUCTASE CATD-RELATED"/>
    <property type="match status" value="1"/>
</dbReference>
<comment type="subcellular location">
    <subcellularLocation>
        <location evidence="1">Cell membrane</location>
        <topology evidence="1">Multi-pass membrane protein</topology>
    </subcellularLocation>
</comment>
<comment type="similarity">
    <text evidence="2">Belongs to the DoxX family.</text>
</comment>
<dbReference type="EMBL" id="FOEF01000021">
    <property type="protein sequence ID" value="SEP52706.1"/>
    <property type="molecule type" value="Genomic_DNA"/>
</dbReference>
<evidence type="ECO:0000256" key="6">
    <source>
        <dbReference type="ARBA" id="ARBA00023136"/>
    </source>
</evidence>
<keyword evidence="3" id="KW-1003">Cell membrane</keyword>
<accession>A0A1H8YKM6</accession>
<dbReference type="PANTHER" id="PTHR33452:SF1">
    <property type="entry name" value="INNER MEMBRANE PROTEIN YPHA-RELATED"/>
    <property type="match status" value="1"/>
</dbReference>
<dbReference type="InterPro" id="IPR032808">
    <property type="entry name" value="DoxX"/>
</dbReference>
<dbReference type="AlphaFoldDB" id="A0A1H8YKM6"/>
<keyword evidence="5 7" id="KW-1133">Transmembrane helix</keyword>
<evidence type="ECO:0000256" key="1">
    <source>
        <dbReference type="ARBA" id="ARBA00004651"/>
    </source>
</evidence>
<feature type="transmembrane region" description="Helical" evidence="7">
    <location>
        <begin position="74"/>
        <end position="92"/>
    </location>
</feature>
<dbReference type="OrthoDB" id="1122432at2"/>
<evidence type="ECO:0000313" key="9">
    <source>
        <dbReference type="Proteomes" id="UP000198582"/>
    </source>
</evidence>
<evidence type="ECO:0000256" key="2">
    <source>
        <dbReference type="ARBA" id="ARBA00006679"/>
    </source>
</evidence>
<dbReference type="Pfam" id="PF07681">
    <property type="entry name" value="DoxX"/>
    <property type="match status" value="1"/>
</dbReference>
<keyword evidence="9" id="KW-1185">Reference proteome</keyword>
<reference evidence="9" key="1">
    <citation type="submission" date="2016-10" db="EMBL/GenBank/DDBJ databases">
        <authorList>
            <person name="Varghese N."/>
            <person name="Submissions S."/>
        </authorList>
    </citation>
    <scope>NUCLEOTIDE SEQUENCE [LARGE SCALE GENOMIC DNA]</scope>
    <source>
        <strain evidence="9">DSM 44993</strain>
    </source>
</reference>
<protein>
    <submittedName>
        <fullName evidence="8">Putative oxidoreductase</fullName>
    </submittedName>
</protein>
<dbReference type="Proteomes" id="UP000198582">
    <property type="component" value="Unassembled WGS sequence"/>
</dbReference>
<keyword evidence="6 7" id="KW-0472">Membrane</keyword>
<name>A0A1H8YKM6_9PSEU</name>
<evidence type="ECO:0000256" key="3">
    <source>
        <dbReference type="ARBA" id="ARBA00022475"/>
    </source>
</evidence>
<feature type="transmembrane region" description="Helical" evidence="7">
    <location>
        <begin position="45"/>
        <end position="67"/>
    </location>
</feature>
<feature type="transmembrane region" description="Helical" evidence="7">
    <location>
        <begin position="7"/>
        <end position="25"/>
    </location>
</feature>
<dbReference type="GO" id="GO:0005886">
    <property type="term" value="C:plasma membrane"/>
    <property type="evidence" value="ECO:0007669"/>
    <property type="project" value="UniProtKB-SubCell"/>
</dbReference>
<evidence type="ECO:0000256" key="5">
    <source>
        <dbReference type="ARBA" id="ARBA00022989"/>
    </source>
</evidence>
<evidence type="ECO:0000256" key="7">
    <source>
        <dbReference type="SAM" id="Phobius"/>
    </source>
</evidence>
<proteinExistence type="inferred from homology"/>
<sequence length="145" mass="15137">MFARVKDVALLLGRIGVAVVFFAHGLQKWDGGVSATATMFDHVGIPLPTVAAVFVIVLEVLGSVAFVAGFLLPLIAIGYAVDMAGALISVHAQNGLTGNGGYELVLVLGLAALALGFNGGRLSLDHVLFWRKREARIPAGELETV</sequence>
<gene>
    <name evidence="8" type="ORF">SAMN04489732_121177</name>
</gene>
<evidence type="ECO:0000313" key="8">
    <source>
        <dbReference type="EMBL" id="SEP52706.1"/>
    </source>
</evidence>
<evidence type="ECO:0000256" key="4">
    <source>
        <dbReference type="ARBA" id="ARBA00022692"/>
    </source>
</evidence>
<keyword evidence="4 7" id="KW-0812">Transmembrane</keyword>
<organism evidence="8 9">
    <name type="scientific">Amycolatopsis saalfeldensis</name>
    <dbReference type="NCBI Taxonomy" id="394193"/>
    <lineage>
        <taxon>Bacteria</taxon>
        <taxon>Bacillati</taxon>
        <taxon>Actinomycetota</taxon>
        <taxon>Actinomycetes</taxon>
        <taxon>Pseudonocardiales</taxon>
        <taxon>Pseudonocardiaceae</taxon>
        <taxon>Amycolatopsis</taxon>
    </lineage>
</organism>
<dbReference type="STRING" id="394193.SAMN04489732_121177"/>
<feature type="transmembrane region" description="Helical" evidence="7">
    <location>
        <begin position="104"/>
        <end position="124"/>
    </location>
</feature>